<dbReference type="PANTHER" id="PTHR33799">
    <property type="entry name" value="PTS PERMEASE-RELATED-RELATED"/>
    <property type="match status" value="1"/>
</dbReference>
<evidence type="ECO:0000256" key="6">
    <source>
        <dbReference type="ARBA" id="ARBA00022679"/>
    </source>
</evidence>
<dbReference type="AlphaFoldDB" id="G8PB27"/>
<keyword evidence="2" id="KW-0813">Transport</keyword>
<dbReference type="STRING" id="701521.PECL_345"/>
<evidence type="ECO:0000256" key="2">
    <source>
        <dbReference type="ARBA" id="ARBA00022448"/>
    </source>
</evidence>
<dbReference type="GO" id="GO:0016301">
    <property type="term" value="F:kinase activity"/>
    <property type="evidence" value="ECO:0007669"/>
    <property type="project" value="UniProtKB-KW"/>
</dbReference>
<keyword evidence="3" id="KW-0963">Cytoplasm</keyword>
<dbReference type="CDD" id="cd00006">
    <property type="entry name" value="PTS_IIA_man"/>
    <property type="match status" value="1"/>
</dbReference>
<name>G8PB27_PEDCP</name>
<organism evidence="10 11">
    <name type="scientific">Pediococcus claussenii (strain ATCC BAA-344 / DSM 14800 / JCM 18046 / KCTC 3811 / LMG 21948 / P06)</name>
    <dbReference type="NCBI Taxonomy" id="701521"/>
    <lineage>
        <taxon>Bacteria</taxon>
        <taxon>Bacillati</taxon>
        <taxon>Bacillota</taxon>
        <taxon>Bacilli</taxon>
        <taxon>Lactobacillales</taxon>
        <taxon>Lactobacillaceae</taxon>
        <taxon>Pediococcus</taxon>
    </lineage>
</organism>
<dbReference type="Proteomes" id="UP000005444">
    <property type="component" value="Chromosome"/>
</dbReference>
<evidence type="ECO:0000313" key="11">
    <source>
        <dbReference type="Proteomes" id="UP000005444"/>
    </source>
</evidence>
<dbReference type="KEGG" id="pce:PECL_345"/>
<dbReference type="NCBIfam" id="TIGR00824">
    <property type="entry name" value="EIIA-man"/>
    <property type="match status" value="1"/>
</dbReference>
<dbReference type="RefSeq" id="WP_014214854.1">
    <property type="nucleotide sequence ID" value="NC_016605.1"/>
</dbReference>
<keyword evidence="6" id="KW-0808">Transferase</keyword>
<evidence type="ECO:0000259" key="9">
    <source>
        <dbReference type="PROSITE" id="PS51096"/>
    </source>
</evidence>
<dbReference type="PANTHER" id="PTHR33799:SF1">
    <property type="entry name" value="PTS SYSTEM MANNOSE-SPECIFIC EIIAB COMPONENT-RELATED"/>
    <property type="match status" value="1"/>
</dbReference>
<dbReference type="EMBL" id="CP003137">
    <property type="protein sequence ID" value="AEV94656.1"/>
    <property type="molecule type" value="Genomic_DNA"/>
</dbReference>
<dbReference type="Pfam" id="PF03610">
    <property type="entry name" value="EIIA-man"/>
    <property type="match status" value="1"/>
</dbReference>
<keyword evidence="5" id="KW-0762">Sugar transport</keyword>
<dbReference type="eggNOG" id="COG2893">
    <property type="taxonomic scope" value="Bacteria"/>
</dbReference>
<keyword evidence="11" id="KW-1185">Reference proteome</keyword>
<dbReference type="GO" id="GO:0005737">
    <property type="term" value="C:cytoplasm"/>
    <property type="evidence" value="ECO:0007669"/>
    <property type="project" value="UniProtKB-SubCell"/>
</dbReference>
<protein>
    <submittedName>
        <fullName evidence="10">PTS system, mannose/fructose/sorbose family, IIA component domain protein</fullName>
    </submittedName>
</protein>
<dbReference type="GO" id="GO:0016020">
    <property type="term" value="C:membrane"/>
    <property type="evidence" value="ECO:0007669"/>
    <property type="project" value="InterPro"/>
</dbReference>
<evidence type="ECO:0000256" key="7">
    <source>
        <dbReference type="ARBA" id="ARBA00022683"/>
    </source>
</evidence>
<proteinExistence type="predicted"/>
<dbReference type="PROSITE" id="PS51096">
    <property type="entry name" value="PTS_EIIA_TYPE_4"/>
    <property type="match status" value="1"/>
</dbReference>
<accession>G8PB27</accession>
<evidence type="ECO:0000256" key="5">
    <source>
        <dbReference type="ARBA" id="ARBA00022597"/>
    </source>
</evidence>
<dbReference type="InterPro" id="IPR004701">
    <property type="entry name" value="PTS_EIIA_man-typ"/>
</dbReference>
<feature type="domain" description="PTS EIIA type-4" evidence="9">
    <location>
        <begin position="1"/>
        <end position="124"/>
    </location>
</feature>
<dbReference type="InterPro" id="IPR033887">
    <property type="entry name" value="PTS_IIA_man"/>
</dbReference>
<dbReference type="InterPro" id="IPR036662">
    <property type="entry name" value="PTS_EIIA_man-typ_sf"/>
</dbReference>
<evidence type="ECO:0000256" key="8">
    <source>
        <dbReference type="ARBA" id="ARBA00022777"/>
    </source>
</evidence>
<dbReference type="InterPro" id="IPR051471">
    <property type="entry name" value="Bacterial_PTS_sugar_comp"/>
</dbReference>
<dbReference type="GO" id="GO:0009401">
    <property type="term" value="P:phosphoenolpyruvate-dependent sugar phosphotransferase system"/>
    <property type="evidence" value="ECO:0007669"/>
    <property type="project" value="UniProtKB-KW"/>
</dbReference>
<dbReference type="Gene3D" id="3.40.50.510">
    <property type="entry name" value="Phosphotransferase system, mannose-type IIA component"/>
    <property type="match status" value="1"/>
</dbReference>
<evidence type="ECO:0000256" key="4">
    <source>
        <dbReference type="ARBA" id="ARBA00022553"/>
    </source>
</evidence>
<dbReference type="GO" id="GO:0016773">
    <property type="term" value="F:phosphotransferase activity, alcohol group as acceptor"/>
    <property type="evidence" value="ECO:0007669"/>
    <property type="project" value="InterPro"/>
</dbReference>
<dbReference type="InterPro" id="IPR013789">
    <property type="entry name" value="PTS_EIIA_man"/>
</dbReference>
<evidence type="ECO:0000256" key="1">
    <source>
        <dbReference type="ARBA" id="ARBA00004496"/>
    </source>
</evidence>
<gene>
    <name evidence="10" type="ordered locus">PECL_345</name>
</gene>
<dbReference type="SUPFAM" id="SSF53062">
    <property type="entry name" value="PTS system fructose IIA component-like"/>
    <property type="match status" value="1"/>
</dbReference>
<sequence length="135" mass="14923">MIAYVVASHGDFSEGIKNSAFMIFGKQEKVESVIFERGDSPDELANKYQKALDQFDADDQVVFLVDLYGGTPFNIASRIVADNIDRMSLVTGLNLSMLVEAFTVRDQDIKQVVPHLEATAKAGVRHLELQNGSED</sequence>
<keyword evidence="8" id="KW-0418">Kinase</keyword>
<comment type="subcellular location">
    <subcellularLocation>
        <location evidence="1">Cytoplasm</location>
    </subcellularLocation>
</comment>
<keyword evidence="7" id="KW-0598">Phosphotransferase system</keyword>
<reference evidence="10 11" key="1">
    <citation type="journal article" date="2012" name="J. Bacteriol.">
        <title>Complete Genome Sequence of the Beer Spoilage Organism Pediococcus claussenii ATCC BAA-344T.</title>
        <authorList>
            <person name="Pittet V."/>
            <person name="Abegunde T."/>
            <person name="Marfleet T."/>
            <person name="Haakensen M."/>
            <person name="Morrow K."/>
            <person name="Jayaprakash T."/>
            <person name="Schroeder K."/>
            <person name="Trost B."/>
            <person name="Byrns S."/>
            <person name="Bergsveinson J."/>
            <person name="Kusalik A."/>
            <person name="Ziola B."/>
        </authorList>
    </citation>
    <scope>NUCLEOTIDE SEQUENCE [LARGE SCALE GENOMIC DNA]</scope>
    <source>
        <strain evidence="10 11">ATCC BAA-344</strain>
    </source>
</reference>
<dbReference type="HOGENOM" id="CLU_123235_1_1_9"/>
<evidence type="ECO:0000256" key="3">
    <source>
        <dbReference type="ARBA" id="ARBA00022490"/>
    </source>
</evidence>
<dbReference type="PATRIC" id="fig|701521.8.peg.324"/>
<keyword evidence="4" id="KW-0597">Phosphoprotein</keyword>
<evidence type="ECO:0000313" key="10">
    <source>
        <dbReference type="EMBL" id="AEV94656.1"/>
    </source>
</evidence>